<evidence type="ECO:0000256" key="10">
    <source>
        <dbReference type="RuleBase" id="RU351113"/>
    </source>
</evidence>
<name>A0A834HI77_RHYFE</name>
<keyword evidence="6 10" id="KW-1133">Transmembrane helix</keyword>
<reference evidence="12" key="1">
    <citation type="submission" date="2020-08" db="EMBL/GenBank/DDBJ databases">
        <title>Genome sequencing and assembly of the red palm weevil Rhynchophorus ferrugineus.</title>
        <authorList>
            <person name="Dias G.B."/>
            <person name="Bergman C.M."/>
            <person name="Manee M."/>
        </authorList>
    </citation>
    <scope>NUCLEOTIDE SEQUENCE</scope>
    <source>
        <strain evidence="12">AA-2017</strain>
        <tissue evidence="12">Whole larva</tissue>
    </source>
</reference>
<keyword evidence="5 10" id="KW-0552">Olfaction</keyword>
<keyword evidence="9 10" id="KW-0807">Transducer</keyword>
<feature type="transmembrane region" description="Helical" evidence="10">
    <location>
        <begin position="309"/>
        <end position="329"/>
    </location>
</feature>
<evidence type="ECO:0000313" key="13">
    <source>
        <dbReference type="Proteomes" id="UP000625711"/>
    </source>
</evidence>
<sequence length="401" mass="46101">MMLTHLLGLLKFFVLATRHEAIGKIQDKLQDKTFHYKPFDKFQPGLMVQEQKKNSGVLCTFLFCFYSFVGIIAHISAVMLVKKNTINEVFIMNTTCASFLPYSFYFPFDVSTKDKCYYSLIFMDVCLVIFAFYIATLDAVFVSLLHLLKTQLTILTDALKTIRGRCLNKLGLEGNFSVLYDQVHPQLEKEMYQHLTHSTKHVQSLVEVGSDIENLFTFVTLMQTLSSLFIFASSLYSVVKEPITSPNFFSQLQYFIAVLCQFSVYCWFGNQITLAAAEIPFALYKSDWFGCSQRYKKSMLMTMTRMRKPLYISIGKFSPLTLTTLLAVIKASFSYFTLFQSLSLIGRLEDTICTDGCFSDVSNSQYIVDTKVQCPIIQELKNTRFTHSFHTEFVFVNYLSF</sequence>
<keyword evidence="3 10" id="KW-0716">Sensory transduction</keyword>
<feature type="signal peptide" evidence="11">
    <location>
        <begin position="1"/>
        <end position="16"/>
    </location>
</feature>
<dbReference type="AlphaFoldDB" id="A0A834HI77"/>
<evidence type="ECO:0000256" key="1">
    <source>
        <dbReference type="ARBA" id="ARBA00004651"/>
    </source>
</evidence>
<keyword evidence="7 10" id="KW-0472">Membrane</keyword>
<feature type="transmembrane region" description="Helical" evidence="10">
    <location>
        <begin position="55"/>
        <end position="77"/>
    </location>
</feature>
<feature type="chain" id="PRO_5032464629" description="Odorant receptor" evidence="11">
    <location>
        <begin position="17"/>
        <end position="401"/>
    </location>
</feature>
<dbReference type="InterPro" id="IPR004117">
    <property type="entry name" value="7tm6_olfct_rcpt"/>
</dbReference>
<protein>
    <recommendedName>
        <fullName evidence="10">Odorant receptor</fullName>
    </recommendedName>
</protein>
<dbReference type="GO" id="GO:0004984">
    <property type="term" value="F:olfactory receptor activity"/>
    <property type="evidence" value="ECO:0007669"/>
    <property type="project" value="InterPro"/>
</dbReference>
<evidence type="ECO:0000256" key="5">
    <source>
        <dbReference type="ARBA" id="ARBA00022725"/>
    </source>
</evidence>
<evidence type="ECO:0000256" key="2">
    <source>
        <dbReference type="ARBA" id="ARBA00022475"/>
    </source>
</evidence>
<evidence type="ECO:0000256" key="3">
    <source>
        <dbReference type="ARBA" id="ARBA00022606"/>
    </source>
</evidence>
<keyword evidence="8 10" id="KW-0675">Receptor</keyword>
<proteinExistence type="inferred from homology"/>
<dbReference type="PANTHER" id="PTHR21137:SF35">
    <property type="entry name" value="ODORANT RECEPTOR 19A-RELATED"/>
    <property type="match status" value="1"/>
</dbReference>
<keyword evidence="11" id="KW-0732">Signal</keyword>
<dbReference type="PANTHER" id="PTHR21137">
    <property type="entry name" value="ODORANT RECEPTOR"/>
    <property type="match status" value="1"/>
</dbReference>
<gene>
    <name evidence="12" type="ORF">GWI33_004000</name>
</gene>
<evidence type="ECO:0000313" key="12">
    <source>
        <dbReference type="EMBL" id="KAF7262832.1"/>
    </source>
</evidence>
<dbReference type="Proteomes" id="UP000625711">
    <property type="component" value="Unassembled WGS sequence"/>
</dbReference>
<keyword evidence="2" id="KW-1003">Cell membrane</keyword>
<evidence type="ECO:0000256" key="7">
    <source>
        <dbReference type="ARBA" id="ARBA00023136"/>
    </source>
</evidence>
<evidence type="ECO:0000256" key="6">
    <source>
        <dbReference type="ARBA" id="ARBA00022989"/>
    </source>
</evidence>
<evidence type="ECO:0000256" key="8">
    <source>
        <dbReference type="ARBA" id="ARBA00023170"/>
    </source>
</evidence>
<dbReference type="OrthoDB" id="8191658at2759"/>
<dbReference type="GO" id="GO:0005886">
    <property type="term" value="C:plasma membrane"/>
    <property type="evidence" value="ECO:0007669"/>
    <property type="project" value="UniProtKB-SubCell"/>
</dbReference>
<dbReference type="GO" id="GO:0005549">
    <property type="term" value="F:odorant binding"/>
    <property type="evidence" value="ECO:0007669"/>
    <property type="project" value="InterPro"/>
</dbReference>
<keyword evidence="13" id="KW-1185">Reference proteome</keyword>
<feature type="transmembrane region" description="Helical" evidence="10">
    <location>
        <begin position="120"/>
        <end position="145"/>
    </location>
</feature>
<organism evidence="12 13">
    <name type="scientific">Rhynchophorus ferrugineus</name>
    <name type="common">Red palm weevil</name>
    <name type="synonym">Curculio ferrugineus</name>
    <dbReference type="NCBI Taxonomy" id="354439"/>
    <lineage>
        <taxon>Eukaryota</taxon>
        <taxon>Metazoa</taxon>
        <taxon>Ecdysozoa</taxon>
        <taxon>Arthropoda</taxon>
        <taxon>Hexapoda</taxon>
        <taxon>Insecta</taxon>
        <taxon>Pterygota</taxon>
        <taxon>Neoptera</taxon>
        <taxon>Endopterygota</taxon>
        <taxon>Coleoptera</taxon>
        <taxon>Polyphaga</taxon>
        <taxon>Cucujiformia</taxon>
        <taxon>Curculionidae</taxon>
        <taxon>Dryophthorinae</taxon>
        <taxon>Rhynchophorus</taxon>
    </lineage>
</organism>
<comment type="caution">
    <text evidence="12">The sequence shown here is derived from an EMBL/GenBank/DDBJ whole genome shotgun (WGS) entry which is preliminary data.</text>
</comment>
<comment type="similarity">
    <text evidence="10">Belongs to the insect chemoreceptor superfamily. Heteromeric odorant receptor channel (TC 1.A.69) family.</text>
</comment>
<feature type="transmembrane region" description="Helical" evidence="10">
    <location>
        <begin position="89"/>
        <end position="108"/>
    </location>
</feature>
<comment type="caution">
    <text evidence="10">Lacks conserved residue(s) required for the propagation of feature annotation.</text>
</comment>
<comment type="subcellular location">
    <subcellularLocation>
        <location evidence="1 10">Cell membrane</location>
        <topology evidence="1 10">Multi-pass membrane protein</topology>
    </subcellularLocation>
</comment>
<feature type="transmembrane region" description="Helical" evidence="10">
    <location>
        <begin position="215"/>
        <end position="236"/>
    </location>
</feature>
<dbReference type="GO" id="GO:0007165">
    <property type="term" value="P:signal transduction"/>
    <property type="evidence" value="ECO:0007669"/>
    <property type="project" value="UniProtKB-KW"/>
</dbReference>
<evidence type="ECO:0000256" key="11">
    <source>
        <dbReference type="SAM" id="SignalP"/>
    </source>
</evidence>
<evidence type="ECO:0000256" key="4">
    <source>
        <dbReference type="ARBA" id="ARBA00022692"/>
    </source>
</evidence>
<dbReference type="EMBL" id="JAACXV010023803">
    <property type="protein sequence ID" value="KAF7262832.1"/>
    <property type="molecule type" value="Genomic_DNA"/>
</dbReference>
<accession>A0A834HI77</accession>
<evidence type="ECO:0000256" key="9">
    <source>
        <dbReference type="ARBA" id="ARBA00023224"/>
    </source>
</evidence>
<keyword evidence="4 10" id="KW-0812">Transmembrane</keyword>
<dbReference type="Pfam" id="PF02949">
    <property type="entry name" value="7tm_6"/>
    <property type="match status" value="1"/>
</dbReference>